<protein>
    <submittedName>
        <fullName evidence="13">3-methylcrotonyl-CoA carboxylase alpha subunit</fullName>
    </submittedName>
</protein>
<evidence type="ECO:0000259" key="11">
    <source>
        <dbReference type="PROSITE" id="PS50975"/>
    </source>
</evidence>
<name>A0A5J4P1Y8_9TREM</name>
<keyword evidence="4 9" id="KW-0547">Nucleotide-binding</keyword>
<dbReference type="InterPro" id="IPR001882">
    <property type="entry name" value="Biotin_BS"/>
</dbReference>
<feature type="domain" description="Lipoyl-binding" evidence="10">
    <location>
        <begin position="679"/>
        <end position="751"/>
    </location>
</feature>
<dbReference type="GO" id="GO:0005524">
    <property type="term" value="F:ATP binding"/>
    <property type="evidence" value="ECO:0007669"/>
    <property type="project" value="UniProtKB-UniRule"/>
</dbReference>
<dbReference type="Proteomes" id="UP000324629">
    <property type="component" value="Unassembled WGS sequence"/>
</dbReference>
<dbReference type="PANTHER" id="PTHR18866">
    <property type="entry name" value="CARBOXYLASE:PYRUVATE/ACETYL-COA/PROPIONYL-COA CARBOXYLASE"/>
    <property type="match status" value="1"/>
</dbReference>
<evidence type="ECO:0000256" key="4">
    <source>
        <dbReference type="ARBA" id="ARBA00022741"/>
    </source>
</evidence>
<evidence type="ECO:0000256" key="5">
    <source>
        <dbReference type="ARBA" id="ARBA00022840"/>
    </source>
</evidence>
<evidence type="ECO:0000256" key="1">
    <source>
        <dbReference type="ARBA" id="ARBA00001953"/>
    </source>
</evidence>
<evidence type="ECO:0000256" key="6">
    <source>
        <dbReference type="ARBA" id="ARBA00022946"/>
    </source>
</evidence>
<dbReference type="SUPFAM" id="SSF56059">
    <property type="entry name" value="Glutathione synthetase ATP-binding domain-like"/>
    <property type="match status" value="1"/>
</dbReference>
<evidence type="ECO:0000259" key="10">
    <source>
        <dbReference type="PROSITE" id="PS50968"/>
    </source>
</evidence>
<evidence type="ECO:0000256" key="9">
    <source>
        <dbReference type="PROSITE-ProRule" id="PRU00409"/>
    </source>
</evidence>
<dbReference type="InterPro" id="IPR011054">
    <property type="entry name" value="Rudment_hybrid_motif"/>
</dbReference>
<evidence type="ECO:0000313" key="14">
    <source>
        <dbReference type="Proteomes" id="UP000324629"/>
    </source>
</evidence>
<keyword evidence="6" id="KW-0809">Transit peptide</keyword>
<keyword evidence="3" id="KW-0436">Ligase</keyword>
<dbReference type="InterPro" id="IPR005482">
    <property type="entry name" value="Biotin_COase_C"/>
</dbReference>
<dbReference type="AlphaFoldDB" id="A0A5J4P1Y8"/>
<dbReference type="FunFam" id="2.40.50.100:FF:000003">
    <property type="entry name" value="Acetyl-CoA carboxylase biotin carboxyl carrier protein"/>
    <property type="match status" value="1"/>
</dbReference>
<dbReference type="InterPro" id="IPR011764">
    <property type="entry name" value="Biotin_carboxylation_dom"/>
</dbReference>
<dbReference type="InterPro" id="IPR011053">
    <property type="entry name" value="Single_hybrid_motif"/>
</dbReference>
<dbReference type="PROSITE" id="PS50968">
    <property type="entry name" value="BIOTINYL_LIPOYL"/>
    <property type="match status" value="1"/>
</dbReference>
<comment type="cofactor">
    <cofactor evidence="1">
        <name>biotin</name>
        <dbReference type="ChEBI" id="CHEBI:57586"/>
    </cofactor>
</comment>
<dbReference type="PANTHER" id="PTHR18866:SF33">
    <property type="entry name" value="METHYLCROTONOYL-COA CARBOXYLASE SUBUNIT ALPHA, MITOCHONDRIAL-RELATED"/>
    <property type="match status" value="1"/>
</dbReference>
<evidence type="ECO:0000259" key="12">
    <source>
        <dbReference type="PROSITE" id="PS50979"/>
    </source>
</evidence>
<gene>
    <name evidence="13" type="ORF">DEA37_0013175</name>
</gene>
<dbReference type="PROSITE" id="PS00188">
    <property type="entry name" value="BIOTIN"/>
    <property type="match status" value="1"/>
</dbReference>
<dbReference type="InterPro" id="IPR016185">
    <property type="entry name" value="PreATP-grasp_dom_sf"/>
</dbReference>
<dbReference type="FunFam" id="3.40.50.20:FF:000010">
    <property type="entry name" value="Propionyl-CoA carboxylase subunit alpha"/>
    <property type="match status" value="1"/>
</dbReference>
<keyword evidence="8" id="KW-0092">Biotin</keyword>
<keyword evidence="5 9" id="KW-0067">ATP-binding</keyword>
<evidence type="ECO:0000313" key="13">
    <source>
        <dbReference type="EMBL" id="KAA3681965.1"/>
    </source>
</evidence>
<dbReference type="PROSITE" id="PS00867">
    <property type="entry name" value="CPSASE_2"/>
    <property type="match status" value="1"/>
</dbReference>
<dbReference type="FunFam" id="3.30.470.20:FF:000028">
    <property type="entry name" value="Methylcrotonoyl-CoA carboxylase subunit alpha, mitochondrial"/>
    <property type="match status" value="1"/>
</dbReference>
<dbReference type="InterPro" id="IPR005481">
    <property type="entry name" value="BC-like_N"/>
</dbReference>
<dbReference type="InterPro" id="IPR000089">
    <property type="entry name" value="Biotin_lipoyl"/>
</dbReference>
<evidence type="ECO:0000256" key="3">
    <source>
        <dbReference type="ARBA" id="ARBA00022598"/>
    </source>
</evidence>
<organism evidence="13 14">
    <name type="scientific">Paragonimus westermani</name>
    <dbReference type="NCBI Taxonomy" id="34504"/>
    <lineage>
        <taxon>Eukaryota</taxon>
        <taxon>Metazoa</taxon>
        <taxon>Spiralia</taxon>
        <taxon>Lophotrochozoa</taxon>
        <taxon>Platyhelminthes</taxon>
        <taxon>Trematoda</taxon>
        <taxon>Digenea</taxon>
        <taxon>Plagiorchiida</taxon>
        <taxon>Troglotremata</taxon>
        <taxon>Troglotrematidae</taxon>
        <taxon>Paragonimus</taxon>
    </lineage>
</organism>
<dbReference type="PROSITE" id="PS50979">
    <property type="entry name" value="BC"/>
    <property type="match status" value="1"/>
</dbReference>
<feature type="domain" description="Biotin carboxylation" evidence="12">
    <location>
        <begin position="31"/>
        <end position="487"/>
    </location>
</feature>
<dbReference type="InterPro" id="IPR005479">
    <property type="entry name" value="CPAse_ATP-bd"/>
</dbReference>
<evidence type="ECO:0000256" key="8">
    <source>
        <dbReference type="ARBA" id="ARBA00023267"/>
    </source>
</evidence>
<evidence type="ECO:0000256" key="2">
    <source>
        <dbReference type="ARBA" id="ARBA00004305"/>
    </source>
</evidence>
<proteinExistence type="predicted"/>
<dbReference type="GO" id="GO:0004485">
    <property type="term" value="F:methylcrotonoyl-CoA carboxylase activity"/>
    <property type="evidence" value="ECO:0007669"/>
    <property type="project" value="TreeGrafter"/>
</dbReference>
<keyword evidence="14" id="KW-1185">Reference proteome</keyword>
<dbReference type="Pfam" id="PF02786">
    <property type="entry name" value="CPSase_L_D2"/>
    <property type="match status" value="1"/>
</dbReference>
<dbReference type="FunFam" id="3.30.1490.20:FF:000003">
    <property type="entry name" value="acetyl-CoA carboxylase isoform X1"/>
    <property type="match status" value="1"/>
</dbReference>
<comment type="subcellular location">
    <subcellularLocation>
        <location evidence="2">Mitochondrion matrix</location>
    </subcellularLocation>
</comment>
<keyword evidence="7" id="KW-0496">Mitochondrion</keyword>
<dbReference type="GO" id="GO:0005759">
    <property type="term" value="C:mitochondrial matrix"/>
    <property type="evidence" value="ECO:0007669"/>
    <property type="project" value="UniProtKB-SubCell"/>
</dbReference>
<dbReference type="Gene3D" id="3.30.470.20">
    <property type="entry name" value="ATP-grasp fold, B domain"/>
    <property type="match status" value="1"/>
</dbReference>
<dbReference type="GO" id="GO:0046872">
    <property type="term" value="F:metal ion binding"/>
    <property type="evidence" value="ECO:0007669"/>
    <property type="project" value="InterPro"/>
</dbReference>
<comment type="caution">
    <text evidence="13">The sequence shown here is derived from an EMBL/GenBank/DDBJ whole genome shotgun (WGS) entry which is preliminary data.</text>
</comment>
<dbReference type="Pfam" id="PF00364">
    <property type="entry name" value="Biotin_lipoyl"/>
    <property type="match status" value="1"/>
</dbReference>
<dbReference type="SUPFAM" id="SSF51230">
    <property type="entry name" value="Single hybrid motif"/>
    <property type="match status" value="1"/>
</dbReference>
<dbReference type="InterPro" id="IPR050856">
    <property type="entry name" value="Biotin_carboxylase_complex"/>
</dbReference>
<dbReference type="PROSITE" id="PS50975">
    <property type="entry name" value="ATP_GRASP"/>
    <property type="match status" value="1"/>
</dbReference>
<feature type="domain" description="ATP-grasp" evidence="11">
    <location>
        <begin position="150"/>
        <end position="347"/>
    </location>
</feature>
<dbReference type="Pfam" id="PF02785">
    <property type="entry name" value="Biotin_carb_C"/>
    <property type="match status" value="1"/>
</dbReference>
<sequence>MIIRVFGKVYLHAHLVVKKNYSDLSPMSAGKISRLLIANRGEIACRIAKSAKSFGCHTIGVYSDADRDALHVRMTDESYNIGPAPVQQSYLNIKRLLSVANSAHADAVHPGYGFLSESVEFAQACLGANLIFVGPPVSAIRDMGIKNKSKSIMSAAGVPIIEGYHGDDQSDSCLRNEADKIGYPVMIKAVRGGGGKGMRIALTGEQFDEQLAAARHEAMKAFNDDGMLIEKFIVHPRHVEVQVFGDHYGNYVYLWERDCSIQRRHQKVLEEAPAYGLSPTVRKALGEAAVAAARSVNYVGAGTVEFVMDSDQRFYFMEMNTRLQVEHPVTEAITQTDLVDWQLRVASGERLPVVDQDRIPLFGHAFEARIYAEDCSDPSQMLPSAGRLGFLQPPPTAVQYTHVGSTVRVDSGVVSGDEISVHYDPMIAKLVVWGETRELALSRMSRALAEYRIAGVPNNVAFLRKLIEHPDLISGKVHTGFIGQHLEELRTSAVSTQSFLLTAAVWTFLEPLLNSGTDTFCDPLLYTASHYRGFRINLTGSRVVHLACSQTTECSHAVRVAYPRHENEYYHVQFLPDPVTNPSSEPDNSSISLSIRFLRMRKSEAASGLMEYGFQVELLDTANPSSDACRLMNISIIYDPLSFRLYVFNQSTGVHNSFVLVDAAPFLGVNSIPLETSQSADVCSCSSPMPGVIERIFVANGDSVENGQALLTLIAMKMEYTVRANVSGEIESVLVTPGETVSSGQLLIRLSPSERNASGQMFS</sequence>
<evidence type="ECO:0000256" key="7">
    <source>
        <dbReference type="ARBA" id="ARBA00023128"/>
    </source>
</evidence>
<dbReference type="SMART" id="SM00878">
    <property type="entry name" value="Biotin_carb_C"/>
    <property type="match status" value="1"/>
</dbReference>
<reference evidence="13 14" key="1">
    <citation type="journal article" date="2019" name="Gigascience">
        <title>Whole-genome sequence of the oriental lung fluke Paragonimus westermani.</title>
        <authorList>
            <person name="Oey H."/>
            <person name="Zakrzewski M."/>
            <person name="Narain K."/>
            <person name="Devi K.R."/>
            <person name="Agatsuma T."/>
            <person name="Nawaratna S."/>
            <person name="Gobert G.N."/>
            <person name="Jones M.K."/>
            <person name="Ragan M.A."/>
            <person name="McManus D.P."/>
            <person name="Krause L."/>
        </authorList>
    </citation>
    <scope>NUCLEOTIDE SEQUENCE [LARGE SCALE GENOMIC DNA]</scope>
    <source>
        <strain evidence="13 14">IND2009</strain>
    </source>
</reference>
<dbReference type="Gene3D" id="2.40.50.100">
    <property type="match status" value="1"/>
</dbReference>
<dbReference type="Pfam" id="PF00289">
    <property type="entry name" value="Biotin_carb_N"/>
    <property type="match status" value="1"/>
</dbReference>
<accession>A0A5J4P1Y8</accession>
<dbReference type="SUPFAM" id="SSF52440">
    <property type="entry name" value="PreATP-grasp domain"/>
    <property type="match status" value="1"/>
</dbReference>
<dbReference type="EMBL" id="QNGE01000093">
    <property type="protein sequence ID" value="KAA3681965.1"/>
    <property type="molecule type" value="Genomic_DNA"/>
</dbReference>
<dbReference type="CDD" id="cd06850">
    <property type="entry name" value="biotinyl_domain"/>
    <property type="match status" value="1"/>
</dbReference>
<dbReference type="InterPro" id="IPR011761">
    <property type="entry name" value="ATP-grasp"/>
</dbReference>
<dbReference type="SUPFAM" id="SSF51246">
    <property type="entry name" value="Rudiment single hybrid motif"/>
    <property type="match status" value="1"/>
</dbReference>